<dbReference type="InterPro" id="IPR029044">
    <property type="entry name" value="Nucleotide-diphossugar_trans"/>
</dbReference>
<evidence type="ECO:0000256" key="2">
    <source>
        <dbReference type="ARBA" id="ARBA00012543"/>
    </source>
</evidence>
<keyword evidence="6 8" id="KW-0472">Membrane</keyword>
<evidence type="ECO:0000256" key="5">
    <source>
        <dbReference type="ARBA" id="ARBA00022989"/>
    </source>
</evidence>
<dbReference type="GO" id="GO:0004100">
    <property type="term" value="F:chitin synthase activity"/>
    <property type="evidence" value="ECO:0007669"/>
    <property type="project" value="UniProtKB-EC"/>
</dbReference>
<evidence type="ECO:0000313" key="9">
    <source>
        <dbReference type="EMBL" id="KAG0019524.1"/>
    </source>
</evidence>
<proteinExistence type="predicted"/>
<evidence type="ECO:0000256" key="1">
    <source>
        <dbReference type="ARBA" id="ARBA00004141"/>
    </source>
</evidence>
<feature type="region of interest" description="Disordered" evidence="7">
    <location>
        <begin position="1004"/>
        <end position="1023"/>
    </location>
</feature>
<feature type="transmembrane region" description="Helical" evidence="8">
    <location>
        <begin position="405"/>
        <end position="428"/>
    </location>
</feature>
<evidence type="ECO:0000256" key="6">
    <source>
        <dbReference type="ARBA" id="ARBA00023136"/>
    </source>
</evidence>
<comment type="caution">
    <text evidence="9">The sequence shown here is derived from an EMBL/GenBank/DDBJ whole genome shotgun (WGS) entry which is preliminary data.</text>
</comment>
<feature type="region of interest" description="Disordered" evidence="7">
    <location>
        <begin position="466"/>
        <end position="550"/>
    </location>
</feature>
<feature type="region of interest" description="Disordered" evidence="7">
    <location>
        <begin position="562"/>
        <end position="584"/>
    </location>
</feature>
<evidence type="ECO:0000313" key="10">
    <source>
        <dbReference type="Proteomes" id="UP000703661"/>
    </source>
</evidence>
<feature type="region of interest" description="Disordered" evidence="7">
    <location>
        <begin position="693"/>
        <end position="826"/>
    </location>
</feature>
<evidence type="ECO:0000256" key="4">
    <source>
        <dbReference type="ARBA" id="ARBA00022692"/>
    </source>
</evidence>
<feature type="transmembrane region" description="Helical" evidence="8">
    <location>
        <begin position="23"/>
        <end position="45"/>
    </location>
</feature>
<feature type="transmembrane region" description="Helical" evidence="8">
    <location>
        <begin position="377"/>
        <end position="399"/>
    </location>
</feature>
<accession>A0A9P6T2C0</accession>
<dbReference type="Proteomes" id="UP000703661">
    <property type="component" value="Unassembled WGS sequence"/>
</dbReference>
<comment type="subcellular location">
    <subcellularLocation>
        <location evidence="1">Membrane</location>
        <topology evidence="1">Multi-pass membrane protein</topology>
    </subcellularLocation>
</comment>
<dbReference type="EMBL" id="JAAAID010000280">
    <property type="protein sequence ID" value="KAG0019524.1"/>
    <property type="molecule type" value="Genomic_DNA"/>
</dbReference>
<dbReference type="GO" id="GO:0071944">
    <property type="term" value="C:cell periphery"/>
    <property type="evidence" value="ECO:0007669"/>
    <property type="project" value="TreeGrafter"/>
</dbReference>
<dbReference type="GO" id="GO:0030428">
    <property type="term" value="C:cell septum"/>
    <property type="evidence" value="ECO:0007669"/>
    <property type="project" value="TreeGrafter"/>
</dbReference>
<reference evidence="9" key="1">
    <citation type="journal article" date="2020" name="Fungal Divers.">
        <title>Resolving the Mortierellaceae phylogeny through synthesis of multi-gene phylogenetics and phylogenomics.</title>
        <authorList>
            <person name="Vandepol N."/>
            <person name="Liber J."/>
            <person name="Desiro A."/>
            <person name="Na H."/>
            <person name="Kennedy M."/>
            <person name="Barry K."/>
            <person name="Grigoriev I.V."/>
            <person name="Miller A.N."/>
            <person name="O'Donnell K."/>
            <person name="Stajich J.E."/>
            <person name="Bonito G."/>
        </authorList>
    </citation>
    <scope>NUCLEOTIDE SEQUENCE</scope>
    <source>
        <strain evidence="9">NRRL 2769</strain>
    </source>
</reference>
<keyword evidence="4 8" id="KW-0812">Transmembrane</keyword>
<dbReference type="Gene3D" id="3.90.550.10">
    <property type="entry name" value="Spore Coat Polysaccharide Biosynthesis Protein SpsA, Chain A"/>
    <property type="match status" value="1"/>
</dbReference>
<organism evidence="9 10">
    <name type="scientific">Entomortierella chlamydospora</name>
    <dbReference type="NCBI Taxonomy" id="101097"/>
    <lineage>
        <taxon>Eukaryota</taxon>
        <taxon>Fungi</taxon>
        <taxon>Fungi incertae sedis</taxon>
        <taxon>Mucoromycota</taxon>
        <taxon>Mortierellomycotina</taxon>
        <taxon>Mortierellomycetes</taxon>
        <taxon>Mortierellales</taxon>
        <taxon>Mortierellaceae</taxon>
        <taxon>Entomortierella</taxon>
    </lineage>
</organism>
<feature type="compositionally biased region" description="Basic and acidic residues" evidence="7">
    <location>
        <begin position="471"/>
        <end position="487"/>
    </location>
</feature>
<dbReference type="SUPFAM" id="SSF53448">
    <property type="entry name" value="Nucleotide-diphospho-sugar transferases"/>
    <property type="match status" value="1"/>
</dbReference>
<feature type="region of interest" description="Disordered" evidence="7">
    <location>
        <begin position="945"/>
        <end position="995"/>
    </location>
</feature>
<keyword evidence="3" id="KW-0808">Transferase</keyword>
<evidence type="ECO:0000256" key="7">
    <source>
        <dbReference type="SAM" id="MobiDB-lite"/>
    </source>
</evidence>
<dbReference type="AlphaFoldDB" id="A0A9P6T2C0"/>
<feature type="compositionally biased region" description="Polar residues" evidence="7">
    <location>
        <begin position="701"/>
        <end position="722"/>
    </location>
</feature>
<feature type="transmembrane region" description="Helical" evidence="8">
    <location>
        <begin position="435"/>
        <end position="457"/>
    </location>
</feature>
<keyword evidence="5 8" id="KW-1133">Transmembrane helix</keyword>
<dbReference type="InterPro" id="IPR004835">
    <property type="entry name" value="Chitin_synth"/>
</dbReference>
<dbReference type="GO" id="GO:0016020">
    <property type="term" value="C:membrane"/>
    <property type="evidence" value="ECO:0007669"/>
    <property type="project" value="UniProtKB-SubCell"/>
</dbReference>
<keyword evidence="3" id="KW-0328">Glycosyltransferase</keyword>
<evidence type="ECO:0000256" key="8">
    <source>
        <dbReference type="SAM" id="Phobius"/>
    </source>
</evidence>
<dbReference type="PANTHER" id="PTHR22914">
    <property type="entry name" value="CHITIN SYNTHASE"/>
    <property type="match status" value="1"/>
</dbReference>
<keyword evidence="10" id="KW-1185">Reference proteome</keyword>
<feature type="compositionally biased region" description="Basic residues" evidence="7">
    <location>
        <begin position="526"/>
        <end position="538"/>
    </location>
</feature>
<dbReference type="GO" id="GO:0006031">
    <property type="term" value="P:chitin biosynthetic process"/>
    <property type="evidence" value="ECO:0007669"/>
    <property type="project" value="TreeGrafter"/>
</dbReference>
<feature type="compositionally biased region" description="Low complexity" evidence="7">
    <location>
        <begin position="945"/>
        <end position="962"/>
    </location>
</feature>
<dbReference type="EC" id="2.4.1.16" evidence="2"/>
<feature type="compositionally biased region" description="Acidic residues" evidence="7">
    <location>
        <begin position="501"/>
        <end position="513"/>
    </location>
</feature>
<feature type="compositionally biased region" description="Polar residues" evidence="7">
    <location>
        <begin position="781"/>
        <end position="796"/>
    </location>
</feature>
<gene>
    <name evidence="9" type="ORF">BGZ80_005702</name>
</gene>
<name>A0A9P6T2C0_9FUNG</name>
<dbReference type="Pfam" id="PF03142">
    <property type="entry name" value="Chitin_synth_2"/>
    <property type="match status" value="1"/>
</dbReference>
<sequence>MFSLIPVPHWQGMSSQPSENHQFIPAIAITISQYISFGLVVLLLVMPTVISINQLVTSPRDVKQRIEAVRTTSTFPRVLIVMPVYNELPEVLHAAICSAIDGDYPKEHLHIFISFDNGAVSDLYRALISNLGVPAEGEYYPPVLDLYFRGVQITVSRFPHGGKRLTQKKTFGLINSIYKEYPDKTDHLFVLFIDSDIILPAETIANFVWDMELKPNSKNLLAMTGVITVTTKEDITFLNLLQDIEYVHGQFIGRAIESAVGGCVTLPGALTIFRYSAFLESYDDYFAERKVSDLWDFGRSHLGEDRYLTHLLMTKAARPKLIQFCHRATCKTEPVREWRNLMKQRRRWYLGFLTNEGAFLSDPRLWRKYPWLLSIRLVQDIVTGTSMVSYITIVAIASGMAHWSIIWLGLLVAYFILNWALMFTYGLWLGRYKALLYPLMFFIGPFVSWFLLVYGVITANERTWGGPRADAAAKKDKENGDVEKGEENEGDDQDQSRFGDEEVFSDSDDEQVELPDHLFYPQQQVPKRRRGRARRGPAKRNLNNDAGGAYRGDGILEAVVVDRESDRDEPGYDTGDDASDENSDIKVLDISEIPEFTEPSDENSADYFAPRPLTLSFASNPPMTADTEWWDDDKHLSSLGIVPFIHQPKIPEIFASVETLILTPIILSTPTSRHARSQSGVSISSSLCSYSSRKAQGGSKLRSTPGTPKMRPTSNLAKSAPSSPKIRPVSNAAPTRSTPGTPKMRPVYNAASTRSAPGTPKSKTISTFGGGQPALKETKSRSTTPTVPKARQSISAPGSPKHRPQSATSGSKRGHRQSGRSQSIHSSADMINSLESAPTSEPLPRHSFCYVPVEFLTPNVSAPTTPRMSPMILPSFSISGPPSDSCCSTPPIPSPAIPYANLPNASALRGSSKAQDAIINAAMSKAPEAILNAALAILNNNGDPYPSVSPSSTSSSSSSPSLTPTPPPPAMKKMPSRSRVFQTSDNVPPVPAIPNVLQSTSTVSKQLSFQRVSSDSVTSTISK</sequence>
<evidence type="ECO:0000256" key="3">
    <source>
        <dbReference type="ARBA" id="ARBA00022676"/>
    </source>
</evidence>
<dbReference type="PANTHER" id="PTHR22914:SF46">
    <property type="entry name" value="CHITIN SYNTHASE"/>
    <property type="match status" value="1"/>
</dbReference>
<feature type="compositionally biased region" description="Polar residues" evidence="7">
    <location>
        <begin position="750"/>
        <end position="767"/>
    </location>
</feature>
<protein>
    <recommendedName>
        <fullName evidence="2">chitin synthase</fullName>
        <ecNumber evidence="2">2.4.1.16</ecNumber>
    </recommendedName>
</protein>